<accession>A0ABD3G1T3</accession>
<evidence type="ECO:0000313" key="2">
    <source>
        <dbReference type="Proteomes" id="UP001632037"/>
    </source>
</evidence>
<dbReference type="EMBL" id="JBIMZQ010000003">
    <property type="protein sequence ID" value="KAL3672923.1"/>
    <property type="molecule type" value="Genomic_DNA"/>
</dbReference>
<dbReference type="AlphaFoldDB" id="A0ABD3G1T3"/>
<proteinExistence type="predicted"/>
<name>A0ABD3G1T3_9STRA</name>
<organism evidence="1 2">
    <name type="scientific">Phytophthora oleae</name>
    <dbReference type="NCBI Taxonomy" id="2107226"/>
    <lineage>
        <taxon>Eukaryota</taxon>
        <taxon>Sar</taxon>
        <taxon>Stramenopiles</taxon>
        <taxon>Oomycota</taxon>
        <taxon>Peronosporomycetes</taxon>
        <taxon>Peronosporales</taxon>
        <taxon>Peronosporaceae</taxon>
        <taxon>Phytophthora</taxon>
    </lineage>
</organism>
<evidence type="ECO:0000313" key="1">
    <source>
        <dbReference type="EMBL" id="KAL3672923.1"/>
    </source>
</evidence>
<protein>
    <submittedName>
        <fullName evidence="1">Uncharacterized protein</fullName>
    </submittedName>
</protein>
<reference evidence="1 2" key="1">
    <citation type="submission" date="2024-09" db="EMBL/GenBank/DDBJ databases">
        <title>Genome sequencing and assembly of Phytophthora oleae, isolate VK10A, causative agent of rot of olive drupes.</title>
        <authorList>
            <person name="Conti Taguali S."/>
            <person name="Riolo M."/>
            <person name="La Spada F."/>
            <person name="Cacciola S.O."/>
            <person name="Dionisio G."/>
        </authorList>
    </citation>
    <scope>NUCLEOTIDE SEQUENCE [LARGE SCALE GENOMIC DNA]</scope>
    <source>
        <strain evidence="1 2">VK10A</strain>
    </source>
</reference>
<keyword evidence="2" id="KW-1185">Reference proteome</keyword>
<dbReference type="Proteomes" id="UP001632037">
    <property type="component" value="Unassembled WGS sequence"/>
</dbReference>
<sequence>MVLQVAAVQSLSLHRRAQGLTCPFPDFRKISAGIAKMQFRSNASNQFGLMGIRRSLLARLSCGAGGKLCRSRHDGYVARRRVFLQSYVSTTPKITLFLLVLTQNSQLWHYSKIFC</sequence>
<gene>
    <name evidence="1" type="ORF">V7S43_002225</name>
</gene>
<comment type="caution">
    <text evidence="1">The sequence shown here is derived from an EMBL/GenBank/DDBJ whole genome shotgun (WGS) entry which is preliminary data.</text>
</comment>